<evidence type="ECO:0000259" key="7">
    <source>
        <dbReference type="PROSITE" id="PS50195"/>
    </source>
</evidence>
<proteinExistence type="predicted"/>
<dbReference type="FunFam" id="1.20.5.110:FF:000058">
    <property type="entry name" value="VAM7p Vacuolar SNARE protein"/>
    <property type="match status" value="1"/>
</dbReference>
<dbReference type="OrthoDB" id="428895at2759"/>
<keyword evidence="9" id="KW-1185">Reference proteome</keyword>
<dbReference type="InterPro" id="IPR001683">
    <property type="entry name" value="PX_dom"/>
</dbReference>
<dbReference type="GO" id="GO:0007034">
    <property type="term" value="P:vacuolar transport"/>
    <property type="evidence" value="ECO:0007669"/>
    <property type="project" value="UniProtKB-ARBA"/>
</dbReference>
<evidence type="ECO:0000313" key="8">
    <source>
        <dbReference type="EMBL" id="ORZ21304.1"/>
    </source>
</evidence>
<reference evidence="8 9" key="1">
    <citation type="submission" date="2016-07" db="EMBL/GenBank/DDBJ databases">
        <title>Pervasive Adenine N6-methylation of Active Genes in Fungi.</title>
        <authorList>
            <consortium name="DOE Joint Genome Institute"/>
            <person name="Mondo S.J."/>
            <person name="Dannebaum R.O."/>
            <person name="Kuo R.C."/>
            <person name="Labutti K."/>
            <person name="Haridas S."/>
            <person name="Kuo A."/>
            <person name="Salamov A."/>
            <person name="Ahrendt S.R."/>
            <person name="Lipzen A."/>
            <person name="Sullivan W."/>
            <person name="Andreopoulos W.B."/>
            <person name="Clum A."/>
            <person name="Lindquist E."/>
            <person name="Daum C."/>
            <person name="Ramamoorthy G.K."/>
            <person name="Gryganskyi A."/>
            <person name="Culley D."/>
            <person name="Magnuson J.K."/>
            <person name="James T.Y."/>
            <person name="O'Malley M.A."/>
            <person name="Stajich J.E."/>
            <person name="Spatafora J.W."/>
            <person name="Visel A."/>
            <person name="Grigoriev I.V."/>
        </authorList>
    </citation>
    <scope>NUCLEOTIDE SEQUENCE [LARGE SCALE GENOMIC DNA]</scope>
    <source>
        <strain evidence="8 9">NRRL 1336</strain>
    </source>
</reference>
<evidence type="ECO:0008006" key="10">
    <source>
        <dbReference type="Google" id="ProtNLM"/>
    </source>
</evidence>
<evidence type="ECO:0000313" key="9">
    <source>
        <dbReference type="Proteomes" id="UP000193560"/>
    </source>
</evidence>
<dbReference type="Gene3D" id="3.30.1520.10">
    <property type="entry name" value="Phox-like domain"/>
    <property type="match status" value="1"/>
</dbReference>
<dbReference type="GO" id="GO:0000329">
    <property type="term" value="C:fungal-type vacuole membrane"/>
    <property type="evidence" value="ECO:0007669"/>
    <property type="project" value="UniProtKB-ARBA"/>
</dbReference>
<dbReference type="EMBL" id="MCGE01000005">
    <property type="protein sequence ID" value="ORZ21304.1"/>
    <property type="molecule type" value="Genomic_DNA"/>
</dbReference>
<evidence type="ECO:0000256" key="5">
    <source>
        <dbReference type="SAM" id="MobiDB-lite"/>
    </source>
</evidence>
<comment type="subcellular location">
    <subcellularLocation>
        <location evidence="1">Vacuole</location>
    </subcellularLocation>
</comment>
<comment type="caution">
    <text evidence="8">The sequence shown here is derived from an EMBL/GenBank/DDBJ whole genome shotgun (WGS) entry which is preliminary data.</text>
</comment>
<accession>A0A1X2IS42</accession>
<evidence type="ECO:0000259" key="6">
    <source>
        <dbReference type="PROSITE" id="PS50192"/>
    </source>
</evidence>
<sequence length="427" mass="47724">MTEVIQAIFIRESETRQQPKPHTVYKVDVHAAVRNWTVWKRYSEFKKLHDQLVAIYPKHPPPVTMPKKSLFPSTFGDAQKIEDRRRGLEAYVRGILSDRDDRWRQTDVWRGFLAIPTGRPLDMASSYTSESWLDEYQDMTQAARETRSLINKRATHIARNEISASHNCTMQAKKLLLTLASRLASLESGLKALAQGGHGGGMVVGRAEMACMSEGELRRRQDMLNTLKDEKDALLKLVSTGRQDHDLLYTTATNTGNSNSPTNGHHVLNNSETSSAASGTSMTATAYSNNNNNNDNGKGLMDRKALLGGDDTSSTTKSSTTSNMIQRSSTGGRAFGAAFKQNQLAKETEVTRGLDNEGIVKHQQQLMEDQDQQVEQFSAILNRQKQLGYAIGDELETQNQMLDELDRDVGRTQTKMKFANKKLGKIK</sequence>
<dbReference type="Gene3D" id="1.20.5.110">
    <property type="match status" value="1"/>
</dbReference>
<keyword evidence="2" id="KW-0926">Vacuole</keyword>
<dbReference type="CDD" id="cd06897">
    <property type="entry name" value="PX_SNARE"/>
    <property type="match status" value="1"/>
</dbReference>
<feature type="domain" description="PX" evidence="7">
    <location>
        <begin position="3"/>
        <end position="119"/>
    </location>
</feature>
<dbReference type="Proteomes" id="UP000193560">
    <property type="component" value="Unassembled WGS sequence"/>
</dbReference>
<evidence type="ECO:0000256" key="1">
    <source>
        <dbReference type="ARBA" id="ARBA00004116"/>
    </source>
</evidence>
<dbReference type="GO" id="GO:0097576">
    <property type="term" value="P:vacuole fusion"/>
    <property type="evidence" value="ECO:0007669"/>
    <property type="project" value="UniProtKB-ARBA"/>
</dbReference>
<evidence type="ECO:0000256" key="2">
    <source>
        <dbReference type="ARBA" id="ARBA00022554"/>
    </source>
</evidence>
<organism evidence="8 9">
    <name type="scientific">Absidia repens</name>
    <dbReference type="NCBI Taxonomy" id="90262"/>
    <lineage>
        <taxon>Eukaryota</taxon>
        <taxon>Fungi</taxon>
        <taxon>Fungi incertae sedis</taxon>
        <taxon>Mucoromycota</taxon>
        <taxon>Mucoromycotina</taxon>
        <taxon>Mucoromycetes</taxon>
        <taxon>Mucorales</taxon>
        <taxon>Cunninghamellaceae</taxon>
        <taxon>Absidia</taxon>
    </lineage>
</organism>
<dbReference type="GO" id="GO:0016192">
    <property type="term" value="P:vesicle-mediated transport"/>
    <property type="evidence" value="ECO:0007669"/>
    <property type="project" value="UniProtKB-ARBA"/>
</dbReference>
<dbReference type="AlphaFoldDB" id="A0A1X2IS42"/>
<keyword evidence="3" id="KW-0175">Coiled coil</keyword>
<dbReference type="SUPFAM" id="SSF58038">
    <property type="entry name" value="SNARE fusion complex"/>
    <property type="match status" value="1"/>
</dbReference>
<feature type="region of interest" description="Disordered" evidence="5">
    <location>
        <begin position="271"/>
        <end position="334"/>
    </location>
</feature>
<feature type="compositionally biased region" description="Low complexity" evidence="5">
    <location>
        <begin position="312"/>
        <end position="322"/>
    </location>
</feature>
<dbReference type="Pfam" id="PF00787">
    <property type="entry name" value="PX"/>
    <property type="match status" value="1"/>
</dbReference>
<dbReference type="InterPro" id="IPR000727">
    <property type="entry name" value="T_SNARE_dom"/>
</dbReference>
<comment type="function">
    <text evidence="4">Essential for proper morphogenesis of the vacuole. May exist as structural reinforcement on the surface of the vacuolar membrane and be required for maintenance against rupture by osmotic pressure.</text>
</comment>
<dbReference type="PANTHER" id="PTHR22775">
    <property type="entry name" value="SORTING NEXIN"/>
    <property type="match status" value="1"/>
</dbReference>
<name>A0A1X2IS42_9FUNG</name>
<dbReference type="GO" id="GO:0035091">
    <property type="term" value="F:phosphatidylinositol binding"/>
    <property type="evidence" value="ECO:0007669"/>
    <property type="project" value="InterPro"/>
</dbReference>
<gene>
    <name evidence="8" type="ORF">BCR42DRAFT_407265</name>
</gene>
<dbReference type="CDD" id="cd15858">
    <property type="entry name" value="SNARE_VAM7"/>
    <property type="match status" value="1"/>
</dbReference>
<dbReference type="PANTHER" id="PTHR22775:SF3">
    <property type="entry name" value="SORTING NEXIN-13"/>
    <property type="match status" value="1"/>
</dbReference>
<dbReference type="PROSITE" id="PS50192">
    <property type="entry name" value="T_SNARE"/>
    <property type="match status" value="1"/>
</dbReference>
<dbReference type="SMART" id="SM00312">
    <property type="entry name" value="PX"/>
    <property type="match status" value="1"/>
</dbReference>
<dbReference type="InterPro" id="IPR036871">
    <property type="entry name" value="PX_dom_sf"/>
</dbReference>
<dbReference type="PROSITE" id="PS50195">
    <property type="entry name" value="PX"/>
    <property type="match status" value="1"/>
</dbReference>
<feature type="compositionally biased region" description="Low complexity" evidence="5">
    <location>
        <begin position="271"/>
        <end position="296"/>
    </location>
</feature>
<evidence type="ECO:0000256" key="3">
    <source>
        <dbReference type="ARBA" id="ARBA00023054"/>
    </source>
</evidence>
<dbReference type="SUPFAM" id="SSF64268">
    <property type="entry name" value="PX domain"/>
    <property type="match status" value="1"/>
</dbReference>
<protein>
    <recommendedName>
        <fullName evidence="10">Phox homologous domain-containing protein</fullName>
    </recommendedName>
</protein>
<dbReference type="SMART" id="SM00397">
    <property type="entry name" value="t_SNARE"/>
    <property type="match status" value="1"/>
</dbReference>
<feature type="domain" description="T-SNARE coiled-coil homology" evidence="6">
    <location>
        <begin position="364"/>
        <end position="426"/>
    </location>
</feature>
<dbReference type="STRING" id="90262.A0A1X2IS42"/>
<evidence type="ECO:0000256" key="4">
    <source>
        <dbReference type="ARBA" id="ARBA00054927"/>
    </source>
</evidence>